<dbReference type="Gene3D" id="3.40.50.300">
    <property type="entry name" value="P-loop containing nucleotide triphosphate hydrolases"/>
    <property type="match status" value="1"/>
</dbReference>
<dbReference type="Pfam" id="PF25601">
    <property type="entry name" value="AAA_lid_14"/>
    <property type="match status" value="1"/>
</dbReference>
<comment type="caution">
    <text evidence="7">The sequence shown here is derived from an EMBL/GenBank/DDBJ whole genome shotgun (WGS) entry which is preliminary data.</text>
</comment>
<dbReference type="CDD" id="cd00009">
    <property type="entry name" value="AAA"/>
    <property type="match status" value="1"/>
</dbReference>
<protein>
    <submittedName>
        <fullName evidence="7">Anaerobic nitric oxide reductase transcription regulator NorR</fullName>
    </submittedName>
</protein>
<dbReference type="EMBL" id="VSSQ01003783">
    <property type="protein sequence ID" value="MPM22320.1"/>
    <property type="molecule type" value="Genomic_DNA"/>
</dbReference>
<dbReference type="Gene3D" id="1.10.8.60">
    <property type="match status" value="1"/>
</dbReference>
<dbReference type="Pfam" id="PF02954">
    <property type="entry name" value="HTH_8"/>
    <property type="match status" value="1"/>
</dbReference>
<dbReference type="Pfam" id="PF00158">
    <property type="entry name" value="Sigma54_activat"/>
    <property type="match status" value="1"/>
</dbReference>
<dbReference type="CDD" id="cd00130">
    <property type="entry name" value="PAS"/>
    <property type="match status" value="1"/>
</dbReference>
<evidence type="ECO:0000313" key="7">
    <source>
        <dbReference type="EMBL" id="MPM22320.1"/>
    </source>
</evidence>
<reference evidence="7" key="1">
    <citation type="submission" date="2019-08" db="EMBL/GenBank/DDBJ databases">
        <authorList>
            <person name="Kucharzyk K."/>
            <person name="Murdoch R.W."/>
            <person name="Higgins S."/>
            <person name="Loffler F."/>
        </authorList>
    </citation>
    <scope>NUCLEOTIDE SEQUENCE</scope>
</reference>
<gene>
    <name evidence="7" type="primary">norR_83</name>
    <name evidence="7" type="ORF">SDC9_68772</name>
</gene>
<dbReference type="InterPro" id="IPR009057">
    <property type="entry name" value="Homeodomain-like_sf"/>
</dbReference>
<feature type="domain" description="Sigma-54 factor interaction" evidence="5">
    <location>
        <begin position="157"/>
        <end position="386"/>
    </location>
</feature>
<dbReference type="FunFam" id="3.40.50.300:FF:000006">
    <property type="entry name" value="DNA-binding transcriptional regulator NtrC"/>
    <property type="match status" value="1"/>
</dbReference>
<keyword evidence="3" id="KW-0805">Transcription regulation</keyword>
<proteinExistence type="predicted"/>
<keyword evidence="1" id="KW-0547">Nucleotide-binding</keyword>
<dbReference type="PROSITE" id="PS00675">
    <property type="entry name" value="SIGMA54_INTERACT_1"/>
    <property type="match status" value="1"/>
</dbReference>
<dbReference type="SUPFAM" id="SSF52540">
    <property type="entry name" value="P-loop containing nucleoside triphosphate hydrolases"/>
    <property type="match status" value="1"/>
</dbReference>
<keyword evidence="2" id="KW-0067">ATP-binding</keyword>
<dbReference type="InterPro" id="IPR058031">
    <property type="entry name" value="AAA_lid_NorR"/>
</dbReference>
<dbReference type="InterPro" id="IPR003593">
    <property type="entry name" value="AAA+_ATPase"/>
</dbReference>
<evidence type="ECO:0000256" key="4">
    <source>
        <dbReference type="ARBA" id="ARBA00023163"/>
    </source>
</evidence>
<dbReference type="Pfam" id="PF00989">
    <property type="entry name" value="PAS"/>
    <property type="match status" value="1"/>
</dbReference>
<dbReference type="GO" id="GO:0005524">
    <property type="term" value="F:ATP binding"/>
    <property type="evidence" value="ECO:0007669"/>
    <property type="project" value="UniProtKB-KW"/>
</dbReference>
<dbReference type="InterPro" id="IPR025662">
    <property type="entry name" value="Sigma_54_int_dom_ATP-bd_1"/>
</dbReference>
<dbReference type="Gene3D" id="3.30.450.20">
    <property type="entry name" value="PAS domain"/>
    <property type="match status" value="1"/>
</dbReference>
<dbReference type="InterPro" id="IPR025944">
    <property type="entry name" value="Sigma_54_int_dom_CS"/>
</dbReference>
<keyword evidence="4" id="KW-0804">Transcription</keyword>
<sequence>MEMFALDTEDMKTLDMLIRCLDYYYGNILISDGSGNILYVNATLPKMYGLTKEEALTMSVYDLVSEGVLDKSAVIEVLKTGKPALTKLCINSGTTIDCVAKPVYNAAGSIEYIIAFSHDEIFMTDLQNELRIEKEKSEGIKNALLFIQQANKKYKPIITADKQMKNIFESMKYLAKTDSSIILYGESGVGKDVLANYIHSNSMRKNEILMPVNCSAIPNELMESEFFGYESGSFTGADKNGRKGILEMGNGGTVFLDEIGDLPPLMQAKLLRFLDSGEIKRIGSTKLIYSDVRVVAATNKDLYKLVKESKFREDLYYRLNIIPVYIPPLRDRPDDIEALSEYYLKEYNQKYNHNIEFDEEQIKRLYDYYWPGNIRELRNEIERFVITNGNANVLLNRISPWQPIAEDKKLIGEYDYSDSLRKAKDRFERDFIKGVLDECEWKIQKTADKLGVHRSVLYTKMDKYNLKSK</sequence>
<dbReference type="InterPro" id="IPR000014">
    <property type="entry name" value="PAS"/>
</dbReference>
<dbReference type="GO" id="GO:0043565">
    <property type="term" value="F:sequence-specific DNA binding"/>
    <property type="evidence" value="ECO:0007669"/>
    <property type="project" value="InterPro"/>
</dbReference>
<dbReference type="PROSITE" id="PS50112">
    <property type="entry name" value="PAS"/>
    <property type="match status" value="1"/>
</dbReference>
<evidence type="ECO:0000256" key="3">
    <source>
        <dbReference type="ARBA" id="ARBA00023015"/>
    </source>
</evidence>
<dbReference type="InterPro" id="IPR027417">
    <property type="entry name" value="P-loop_NTPase"/>
</dbReference>
<dbReference type="PROSITE" id="PS00688">
    <property type="entry name" value="SIGMA54_INTERACT_3"/>
    <property type="match status" value="1"/>
</dbReference>
<feature type="domain" description="PAS" evidence="6">
    <location>
        <begin position="13"/>
        <end position="64"/>
    </location>
</feature>
<dbReference type="PROSITE" id="PS50045">
    <property type="entry name" value="SIGMA54_INTERACT_4"/>
    <property type="match status" value="1"/>
</dbReference>
<dbReference type="SUPFAM" id="SSF46689">
    <property type="entry name" value="Homeodomain-like"/>
    <property type="match status" value="1"/>
</dbReference>
<organism evidence="7">
    <name type="scientific">bioreactor metagenome</name>
    <dbReference type="NCBI Taxonomy" id="1076179"/>
    <lineage>
        <taxon>unclassified sequences</taxon>
        <taxon>metagenomes</taxon>
        <taxon>ecological metagenomes</taxon>
    </lineage>
</organism>
<dbReference type="SMART" id="SM00382">
    <property type="entry name" value="AAA"/>
    <property type="match status" value="1"/>
</dbReference>
<accession>A0A644Y1C8</accession>
<dbReference type="InterPro" id="IPR013767">
    <property type="entry name" value="PAS_fold"/>
</dbReference>
<dbReference type="GO" id="GO:0006355">
    <property type="term" value="P:regulation of DNA-templated transcription"/>
    <property type="evidence" value="ECO:0007669"/>
    <property type="project" value="InterPro"/>
</dbReference>
<evidence type="ECO:0000256" key="2">
    <source>
        <dbReference type="ARBA" id="ARBA00022840"/>
    </source>
</evidence>
<evidence type="ECO:0000256" key="1">
    <source>
        <dbReference type="ARBA" id="ARBA00022741"/>
    </source>
</evidence>
<dbReference type="SMART" id="SM00091">
    <property type="entry name" value="PAS"/>
    <property type="match status" value="1"/>
</dbReference>
<dbReference type="PANTHER" id="PTHR32071">
    <property type="entry name" value="TRANSCRIPTIONAL REGULATORY PROTEIN"/>
    <property type="match status" value="1"/>
</dbReference>
<dbReference type="Gene3D" id="1.10.10.60">
    <property type="entry name" value="Homeodomain-like"/>
    <property type="match status" value="1"/>
</dbReference>
<dbReference type="InterPro" id="IPR002078">
    <property type="entry name" value="Sigma_54_int"/>
</dbReference>
<dbReference type="InterPro" id="IPR035965">
    <property type="entry name" value="PAS-like_dom_sf"/>
</dbReference>
<evidence type="ECO:0000259" key="6">
    <source>
        <dbReference type="PROSITE" id="PS50112"/>
    </source>
</evidence>
<dbReference type="PANTHER" id="PTHR32071:SF121">
    <property type="entry name" value="SIGMA L-DEPENDENT TRANSCRIPTIONAL REGULATOR YQIR-RELATED"/>
    <property type="match status" value="1"/>
</dbReference>
<evidence type="ECO:0000259" key="5">
    <source>
        <dbReference type="PROSITE" id="PS50045"/>
    </source>
</evidence>
<dbReference type="SUPFAM" id="SSF55785">
    <property type="entry name" value="PYP-like sensor domain (PAS domain)"/>
    <property type="match status" value="1"/>
</dbReference>
<name>A0A644Y1C8_9ZZZZ</name>
<dbReference type="InterPro" id="IPR002197">
    <property type="entry name" value="HTH_Fis"/>
</dbReference>
<dbReference type="AlphaFoldDB" id="A0A644Y1C8"/>